<dbReference type="EMBL" id="CT868052">
    <property type="protein sequence ID" value="CAK67418.1"/>
    <property type="molecule type" value="Genomic_DNA"/>
</dbReference>
<dbReference type="Proteomes" id="UP000000600">
    <property type="component" value="Unassembled WGS sequence"/>
</dbReference>
<evidence type="ECO:0000313" key="2">
    <source>
        <dbReference type="Proteomes" id="UP000000600"/>
    </source>
</evidence>
<dbReference type="InParanoid" id="A0C9F1"/>
<protein>
    <submittedName>
        <fullName evidence="1">Uncharacterized protein</fullName>
    </submittedName>
</protein>
<keyword evidence="2" id="KW-1185">Reference proteome</keyword>
<dbReference type="RefSeq" id="XP_001434815.1">
    <property type="nucleotide sequence ID" value="XM_001434778.1"/>
</dbReference>
<gene>
    <name evidence="1" type="ORF">GSPATT00006724001</name>
</gene>
<evidence type="ECO:0000313" key="1">
    <source>
        <dbReference type="EMBL" id="CAK67418.1"/>
    </source>
</evidence>
<accession>A0C9F1</accession>
<reference evidence="1 2" key="1">
    <citation type="journal article" date="2006" name="Nature">
        <title>Global trends of whole-genome duplications revealed by the ciliate Paramecium tetraurelia.</title>
        <authorList>
            <consortium name="Genoscope"/>
            <person name="Aury J.-M."/>
            <person name="Jaillon O."/>
            <person name="Duret L."/>
            <person name="Noel B."/>
            <person name="Jubin C."/>
            <person name="Porcel B.M."/>
            <person name="Segurens B."/>
            <person name="Daubin V."/>
            <person name="Anthouard V."/>
            <person name="Aiach N."/>
            <person name="Arnaiz O."/>
            <person name="Billaut A."/>
            <person name="Beisson J."/>
            <person name="Blanc I."/>
            <person name="Bouhouche K."/>
            <person name="Camara F."/>
            <person name="Duharcourt S."/>
            <person name="Guigo R."/>
            <person name="Gogendeau D."/>
            <person name="Katinka M."/>
            <person name="Keller A.-M."/>
            <person name="Kissmehl R."/>
            <person name="Klotz C."/>
            <person name="Koll F."/>
            <person name="Le Moue A."/>
            <person name="Lepere C."/>
            <person name="Malinsky S."/>
            <person name="Nowacki M."/>
            <person name="Nowak J.K."/>
            <person name="Plattner H."/>
            <person name="Poulain J."/>
            <person name="Ruiz F."/>
            <person name="Serrano V."/>
            <person name="Zagulski M."/>
            <person name="Dessen P."/>
            <person name="Betermier M."/>
            <person name="Weissenbach J."/>
            <person name="Scarpelli C."/>
            <person name="Schachter V."/>
            <person name="Sperling L."/>
            <person name="Meyer E."/>
            <person name="Cohen J."/>
            <person name="Wincker P."/>
        </authorList>
    </citation>
    <scope>NUCLEOTIDE SEQUENCE [LARGE SCALE GENOMIC DNA]</scope>
    <source>
        <strain evidence="1 2">Stock d4-2</strain>
    </source>
</reference>
<dbReference type="HOGENOM" id="CLU_1306951_0_0_1"/>
<name>A0C9F1_PARTE</name>
<dbReference type="KEGG" id="ptm:GSPATT00006724001"/>
<dbReference type="GeneID" id="5020600"/>
<organism evidence="1 2">
    <name type="scientific">Paramecium tetraurelia</name>
    <dbReference type="NCBI Taxonomy" id="5888"/>
    <lineage>
        <taxon>Eukaryota</taxon>
        <taxon>Sar</taxon>
        <taxon>Alveolata</taxon>
        <taxon>Ciliophora</taxon>
        <taxon>Intramacronucleata</taxon>
        <taxon>Oligohymenophorea</taxon>
        <taxon>Peniculida</taxon>
        <taxon>Parameciidae</taxon>
        <taxon>Paramecium</taxon>
    </lineage>
</organism>
<sequence length="211" mass="25414">MILCETRRRQRRMAVHAETEEEYLQKLTKQDESRQRLTEHQQPSPQLEGFIINHDFSFDPFGSEPIFLLQKTTIYKSHFLLLICEDFSMNLKRLQSILDSCKLNLIKLSRDFRQSNRQHHRRIDIIKQYHFKIRLLCSHNYLWKCNPQIPYLDTQSLKSLRNFQRIVLSFIQCIRCCCQQRKQQQINFILGRIYKNALIQLSSLISHNFGL</sequence>
<dbReference type="AlphaFoldDB" id="A0C9F1"/>
<proteinExistence type="predicted"/>